<evidence type="ECO:0000256" key="2">
    <source>
        <dbReference type="ARBA" id="ARBA00008156"/>
    </source>
</evidence>
<feature type="signal peptide" evidence="10">
    <location>
        <begin position="1"/>
        <end position="19"/>
    </location>
</feature>
<dbReference type="PROSITE" id="PS51007">
    <property type="entry name" value="CYTC"/>
    <property type="match status" value="2"/>
</dbReference>
<dbReference type="InterPro" id="IPR009056">
    <property type="entry name" value="Cyt_c-like_dom"/>
</dbReference>
<dbReference type="SMART" id="SM00564">
    <property type="entry name" value="PQQ"/>
    <property type="match status" value="6"/>
</dbReference>
<dbReference type="InterPro" id="IPR002372">
    <property type="entry name" value="PQQ_rpt_dom"/>
</dbReference>
<keyword evidence="4 9" id="KW-0479">Metal-binding</keyword>
<proteinExistence type="inferred from homology"/>
<dbReference type="EMBL" id="JBHSDU010000015">
    <property type="protein sequence ID" value="MFC4312989.1"/>
    <property type="molecule type" value="Genomic_DNA"/>
</dbReference>
<dbReference type="PANTHER" id="PTHR32303">
    <property type="entry name" value="QUINOPROTEIN ALCOHOL DEHYDROGENASE (CYTOCHROME C)"/>
    <property type="match status" value="1"/>
</dbReference>
<dbReference type="Gene3D" id="1.10.760.10">
    <property type="entry name" value="Cytochrome c-like domain"/>
    <property type="match status" value="1"/>
</dbReference>
<dbReference type="InterPro" id="IPR001479">
    <property type="entry name" value="Quinoprotein_DH_CS"/>
</dbReference>
<evidence type="ECO:0000313" key="13">
    <source>
        <dbReference type="Proteomes" id="UP001595904"/>
    </source>
</evidence>
<gene>
    <name evidence="12" type="ORF">ACFPN2_28155</name>
</gene>
<name>A0ABV8T2P2_9GAMM</name>
<evidence type="ECO:0000256" key="5">
    <source>
        <dbReference type="ARBA" id="ARBA00022729"/>
    </source>
</evidence>
<evidence type="ECO:0000256" key="7">
    <source>
        <dbReference type="ARBA" id="ARBA00023002"/>
    </source>
</evidence>
<feature type="domain" description="Cytochrome c" evidence="11">
    <location>
        <begin position="183"/>
        <end position="309"/>
    </location>
</feature>
<comment type="similarity">
    <text evidence="2">Belongs to the bacterial PQQ dehydrogenase family.</text>
</comment>
<evidence type="ECO:0000256" key="1">
    <source>
        <dbReference type="ARBA" id="ARBA00001931"/>
    </source>
</evidence>
<evidence type="ECO:0000256" key="10">
    <source>
        <dbReference type="SAM" id="SignalP"/>
    </source>
</evidence>
<feature type="chain" id="PRO_5046280418" evidence="10">
    <location>
        <begin position="20"/>
        <end position="874"/>
    </location>
</feature>
<reference evidence="13" key="1">
    <citation type="journal article" date="2019" name="Int. J. Syst. Evol. Microbiol.">
        <title>The Global Catalogue of Microorganisms (GCM) 10K type strain sequencing project: providing services to taxonomists for standard genome sequencing and annotation.</title>
        <authorList>
            <consortium name="The Broad Institute Genomics Platform"/>
            <consortium name="The Broad Institute Genome Sequencing Center for Infectious Disease"/>
            <person name="Wu L."/>
            <person name="Ma J."/>
        </authorList>
    </citation>
    <scope>NUCLEOTIDE SEQUENCE [LARGE SCALE GENOMIC DNA]</scope>
    <source>
        <strain evidence="13">CGMCC 1.10759</strain>
    </source>
</reference>
<comment type="cofactor">
    <cofactor evidence="1">
        <name>pyrroloquinoline quinone</name>
        <dbReference type="ChEBI" id="CHEBI:58442"/>
    </cofactor>
</comment>
<protein>
    <submittedName>
        <fullName evidence="12">PQQ-binding-like beta-propeller repeat protein</fullName>
    </submittedName>
</protein>
<dbReference type="Proteomes" id="UP001595904">
    <property type="component" value="Unassembled WGS sequence"/>
</dbReference>
<dbReference type="Pfam" id="PF13442">
    <property type="entry name" value="Cytochrome_CBB3"/>
    <property type="match status" value="1"/>
</dbReference>
<accession>A0ABV8T2P2</accession>
<evidence type="ECO:0000256" key="4">
    <source>
        <dbReference type="ARBA" id="ARBA00022723"/>
    </source>
</evidence>
<keyword evidence="8 9" id="KW-0408">Iron</keyword>
<dbReference type="Pfam" id="PF01011">
    <property type="entry name" value="PQQ"/>
    <property type="match status" value="1"/>
</dbReference>
<dbReference type="SUPFAM" id="SSF46626">
    <property type="entry name" value="Cytochrome c"/>
    <property type="match status" value="2"/>
</dbReference>
<keyword evidence="6" id="KW-0634">PQQ</keyword>
<evidence type="ECO:0000256" key="8">
    <source>
        <dbReference type="ARBA" id="ARBA00023004"/>
    </source>
</evidence>
<dbReference type="PROSITE" id="PS00364">
    <property type="entry name" value="BACTERIAL_PQQ_2"/>
    <property type="match status" value="1"/>
</dbReference>
<evidence type="ECO:0000313" key="12">
    <source>
        <dbReference type="EMBL" id="MFC4312989.1"/>
    </source>
</evidence>
<keyword evidence="13" id="KW-1185">Reference proteome</keyword>
<evidence type="ECO:0000256" key="6">
    <source>
        <dbReference type="ARBA" id="ARBA00022891"/>
    </source>
</evidence>
<feature type="domain" description="Cytochrome c" evidence="11">
    <location>
        <begin position="85"/>
        <end position="165"/>
    </location>
</feature>
<dbReference type="InterPro" id="IPR036909">
    <property type="entry name" value="Cyt_c-like_dom_sf"/>
</dbReference>
<comment type="caution">
    <text evidence="12">The sequence shown here is derived from an EMBL/GenBank/DDBJ whole genome shotgun (WGS) entry which is preliminary data.</text>
</comment>
<keyword evidence="3 9" id="KW-0349">Heme</keyword>
<keyword evidence="5 10" id="KW-0732">Signal</keyword>
<evidence type="ECO:0000256" key="9">
    <source>
        <dbReference type="PROSITE-ProRule" id="PRU00433"/>
    </source>
</evidence>
<evidence type="ECO:0000259" key="11">
    <source>
        <dbReference type="PROSITE" id="PS51007"/>
    </source>
</evidence>
<dbReference type="InterPro" id="IPR011047">
    <property type="entry name" value="Quinoprotein_ADH-like_sf"/>
</dbReference>
<dbReference type="Gene3D" id="2.140.10.10">
    <property type="entry name" value="Quinoprotein alcohol dehydrogenase-like superfamily"/>
    <property type="match status" value="1"/>
</dbReference>
<evidence type="ECO:0000256" key="3">
    <source>
        <dbReference type="ARBA" id="ARBA00022617"/>
    </source>
</evidence>
<sequence length="874" mass="94539">MSLLLGTILASSTLSLSGAAELGSNQDVPTPEQVEAKCKDRLSRDFGDFGSEWVQSMVRSATPDQLVQLFERCEPAYPTRKVDGAASERGRALYTSLGCAFCHGNDIRGGNGGPSLLRSQLVMRDRQGEAIARVVLRGVPNTVMPSFPLKANEIADIAEFLHSFDVTSGGAAEGGTSTSIVTGSAAAGANYFERHCADCHSTSADLSGIAAKYSDPKRLQQRWLMPQRSTPVIASVTMADGQSIEGQVVRSDEFRVVLRVGANRQLVFHRSAENFRISVRDPLARHKELLPTYSDRDIHDVTAYLQTLTQPSPTPPAIRGSTRKEAELVKEQALLDDTSRNSGLTPDAILNPVPGSWPTYSGDYSGRRYSSLKKINQSNVNHLTLAWTTRLTAGPDDRGPHPVIIAGDGKQTSSNTTALADVRGSILQVDGVLYASSPDNAWAIDARTGDVLWHFNWKTRGAMRLGNRGLGMWGHFLYLATPDNYLVSIDSRTGEKRWQVEIASFEQQYFSSSPAPIVVGNRVLVGTANLLNAPGFLKSYDAATGDLQWTHYSVPMDAEDPGLRTWKDLDAARHGGGMVWIPGSYDADTNLYIYGTGNPTPAYMADQRGNGDALYTCSIIAVDVSTGRRVWHYQLSPNDTHDWDAGLTPVLADISIKGRVRKVVMAAARNGYFFVMDRITGENLLTSKFSSSANWAYPDLNAHGQPIRIPAKDHHISGALVSPANQGAANWYPASYSPDYELLFVSAAESWAMYYSTSSDAGGANSLQGKSEVAVDGDYYLKAISPKTGTTAWSVKYSSAGSLSSGILTTAGKLLFAGDADGNLVARDPGSGTPLWNARLQKVTNAPQTYLLDGEQYVLVASGDTLYSFKLKSK</sequence>
<organism evidence="12 13">
    <name type="scientific">Steroidobacter flavus</name>
    <dbReference type="NCBI Taxonomy" id="1842136"/>
    <lineage>
        <taxon>Bacteria</taxon>
        <taxon>Pseudomonadati</taxon>
        <taxon>Pseudomonadota</taxon>
        <taxon>Gammaproteobacteria</taxon>
        <taxon>Steroidobacterales</taxon>
        <taxon>Steroidobacteraceae</taxon>
        <taxon>Steroidobacter</taxon>
    </lineage>
</organism>
<dbReference type="SUPFAM" id="SSF50998">
    <property type="entry name" value="Quinoprotein alcohol dehydrogenase-like"/>
    <property type="match status" value="1"/>
</dbReference>
<dbReference type="Pfam" id="PF13360">
    <property type="entry name" value="PQQ_2"/>
    <property type="match status" value="1"/>
</dbReference>
<keyword evidence="7" id="KW-0560">Oxidoreductase</keyword>
<dbReference type="InterPro" id="IPR018391">
    <property type="entry name" value="PQQ_b-propeller_rpt"/>
</dbReference>